<dbReference type="EMBL" id="JARO02005266">
    <property type="protein sequence ID" value="KPP67084.1"/>
    <property type="molecule type" value="Genomic_DNA"/>
</dbReference>
<evidence type="ECO:0000256" key="1">
    <source>
        <dbReference type="ARBA" id="ARBA00004123"/>
    </source>
</evidence>
<keyword evidence="3 7" id="KW-0802">TPR repeat</keyword>
<feature type="region of interest" description="Disordered" evidence="8">
    <location>
        <begin position="384"/>
        <end position="438"/>
    </location>
</feature>
<comment type="similarity">
    <text evidence="5">Belongs to the APC3/CDC27 family.</text>
</comment>
<evidence type="ECO:0000256" key="4">
    <source>
        <dbReference type="ARBA" id="ARBA00023242"/>
    </source>
</evidence>
<evidence type="ECO:0000256" key="5">
    <source>
        <dbReference type="ARBA" id="ARBA00038210"/>
    </source>
</evidence>
<feature type="repeat" description="TPR" evidence="7">
    <location>
        <begin position="786"/>
        <end position="819"/>
    </location>
</feature>
<dbReference type="GO" id="GO:0031145">
    <property type="term" value="P:anaphase-promoting complex-dependent catabolic process"/>
    <property type="evidence" value="ECO:0007669"/>
    <property type="project" value="TreeGrafter"/>
</dbReference>
<name>A0A0P7YIB9_SCLFO</name>
<dbReference type="SUPFAM" id="SSF48452">
    <property type="entry name" value="TPR-like"/>
    <property type="match status" value="2"/>
</dbReference>
<evidence type="ECO:0000256" key="7">
    <source>
        <dbReference type="PROSITE-ProRule" id="PRU00339"/>
    </source>
</evidence>
<feature type="repeat" description="TPR" evidence="7">
    <location>
        <begin position="684"/>
        <end position="717"/>
    </location>
</feature>
<dbReference type="Pfam" id="PF13181">
    <property type="entry name" value="TPR_8"/>
    <property type="match status" value="2"/>
</dbReference>
<feature type="compositionally biased region" description="Low complexity" evidence="8">
    <location>
        <begin position="388"/>
        <end position="409"/>
    </location>
</feature>
<dbReference type="InterPro" id="IPR019734">
    <property type="entry name" value="TPR_rpt"/>
</dbReference>
<feature type="repeat" description="TPR" evidence="7">
    <location>
        <begin position="154"/>
        <end position="187"/>
    </location>
</feature>
<feature type="region of interest" description="Disordered" evidence="8">
    <location>
        <begin position="832"/>
        <end position="877"/>
    </location>
</feature>
<accession>A0A0P7YIB9</accession>
<reference evidence="9 10" key="1">
    <citation type="submission" date="2015-08" db="EMBL/GenBank/DDBJ databases">
        <title>The genome of the Asian arowana (Scleropages formosus).</title>
        <authorList>
            <person name="Tan M.H."/>
            <person name="Gan H.M."/>
            <person name="Croft L.J."/>
            <person name="Austin C.M."/>
        </authorList>
    </citation>
    <scope>NUCLEOTIDE SEQUENCE [LARGE SCALE GENOMIC DNA]</scope>
    <source>
        <strain evidence="9">Aro1</strain>
    </source>
</reference>
<keyword evidence="4" id="KW-0539">Nucleus</keyword>
<evidence type="ECO:0000256" key="6">
    <source>
        <dbReference type="ARBA" id="ARBA00039307"/>
    </source>
</evidence>
<sequence>MWIPGARISRSPSADSAPILRACRKRSAASLTVAAFKRSRRLEAGVEALLQVERSRREGALRPRDDGAAGTRSVRSEEALFLLATCYYRSGKAYKAYRLLKGHSCTTPQCKYLLAKCCVDLSKLAEGEQVLTGGVLNKQKSQDDIVAEFGDLACYTLALLGQVYCKTDRLAKGSECYQKSLSLNPFLWSPFESLCQIGEKPDPDQMFKLTALQNLSSCIAQPPQHCGGPVHTPSHNVCHRQVDTVLMETPQDTLELNRLNLESSKYVSLSVDSPVSYIDPSVISPDTVPLGTGTSLLSKQVQNKPKTGRSLLGGPAALSPLTPSFGILPLEPSPGDTTYLQNFTNTGSVMEPPPPGVPPKKAVARISQTGTKCVFAQSGNSRDVIPVPLNQTQSTTPQSSTTPQVLSPTIAAPANVQPRRSSRLFTSASSTAKENSKKLKMKFPTKIPNRKTKSKMSKGGITPSNMNDSIELLKLDSSVLPEGKGTVVTPQLQALTLQKAAADGLMSLMRDMGKGYLALCSYNCKEAIGILSQLPSHHYNTGWVLSQIGRAHFELAEYMQAERIFSEVRHIESYQVEGMEIYSTTLWHLQKDVALSALSKELTDMDRNSPEAWCVAGNCFSLQREHDISIKFFQRAVQVDPSFAYAYTLLGHEFVLTEELEKALACFRNAIRINTRHYNAWQGLPFVYGLGMIYYKQEKFNLAEIHFKKALRINPQSSVLLCHIGVVQHALKKSEHALETLSKAIDIDPKNPLCKFHRASILFANEKYKAALQELEELKQIVPKESLVYFLIGKVYKKLGQTHLALMNFSWAMDLDPKGANNQIKEAIDKRYLPDDDEPITPDNYPFDSVEAEESQESSMADVDEAQLHAAESDEVF</sequence>
<evidence type="ECO:0000256" key="8">
    <source>
        <dbReference type="SAM" id="MobiDB-lite"/>
    </source>
</evidence>
<dbReference type="SMART" id="SM00028">
    <property type="entry name" value="TPR"/>
    <property type="match status" value="8"/>
</dbReference>
<dbReference type="GO" id="GO:0051301">
    <property type="term" value="P:cell division"/>
    <property type="evidence" value="ECO:0007669"/>
    <property type="project" value="UniProtKB-KW"/>
</dbReference>
<dbReference type="Pfam" id="PF00515">
    <property type="entry name" value="TPR_1"/>
    <property type="match status" value="1"/>
</dbReference>
<gene>
    <name evidence="9" type="ORF">Z043_114361</name>
</gene>
<organism evidence="9 10">
    <name type="scientific">Scleropages formosus</name>
    <name type="common">Asian bonytongue</name>
    <name type="synonym">Osteoglossum formosum</name>
    <dbReference type="NCBI Taxonomy" id="113540"/>
    <lineage>
        <taxon>Eukaryota</taxon>
        <taxon>Metazoa</taxon>
        <taxon>Chordata</taxon>
        <taxon>Craniata</taxon>
        <taxon>Vertebrata</taxon>
        <taxon>Euteleostomi</taxon>
        <taxon>Actinopterygii</taxon>
        <taxon>Neopterygii</taxon>
        <taxon>Teleostei</taxon>
        <taxon>Osteoglossocephala</taxon>
        <taxon>Osteoglossomorpha</taxon>
        <taxon>Osteoglossiformes</taxon>
        <taxon>Osteoglossidae</taxon>
        <taxon>Scleropages</taxon>
    </lineage>
</organism>
<evidence type="ECO:0000313" key="9">
    <source>
        <dbReference type="EMBL" id="KPP67084.1"/>
    </source>
</evidence>
<dbReference type="Gene3D" id="1.25.40.10">
    <property type="entry name" value="Tetratricopeptide repeat domain"/>
    <property type="match status" value="4"/>
</dbReference>
<keyword evidence="9" id="KW-0131">Cell cycle</keyword>
<dbReference type="PANTHER" id="PTHR12558:SF13">
    <property type="entry name" value="CELL DIVISION CYCLE PROTEIN 27 HOMOLOG"/>
    <property type="match status" value="1"/>
</dbReference>
<dbReference type="PANTHER" id="PTHR12558">
    <property type="entry name" value="CELL DIVISION CYCLE 16,23,27"/>
    <property type="match status" value="1"/>
</dbReference>
<dbReference type="GO" id="GO:0007091">
    <property type="term" value="P:metaphase/anaphase transition of mitotic cell cycle"/>
    <property type="evidence" value="ECO:0007669"/>
    <property type="project" value="TreeGrafter"/>
</dbReference>
<dbReference type="Proteomes" id="UP000034805">
    <property type="component" value="Unassembled WGS sequence"/>
</dbReference>
<dbReference type="FunFam" id="1.25.40.10:FF:000018">
    <property type="entry name" value="Cell division cycle protein 27 homolog B"/>
    <property type="match status" value="1"/>
</dbReference>
<dbReference type="GO" id="GO:0016567">
    <property type="term" value="P:protein ubiquitination"/>
    <property type="evidence" value="ECO:0007669"/>
    <property type="project" value="TreeGrafter"/>
</dbReference>
<dbReference type="GO" id="GO:0005680">
    <property type="term" value="C:anaphase-promoting complex"/>
    <property type="evidence" value="ECO:0007669"/>
    <property type="project" value="TreeGrafter"/>
</dbReference>
<evidence type="ECO:0000256" key="3">
    <source>
        <dbReference type="ARBA" id="ARBA00022803"/>
    </source>
</evidence>
<comment type="caution">
    <text evidence="9">The sequence shown here is derived from an EMBL/GenBank/DDBJ whole genome shotgun (WGS) entry which is preliminary data.</text>
</comment>
<feature type="repeat" description="TPR" evidence="7">
    <location>
        <begin position="644"/>
        <end position="677"/>
    </location>
</feature>
<feature type="repeat" description="TPR" evidence="7">
    <location>
        <begin position="718"/>
        <end position="751"/>
    </location>
</feature>
<dbReference type="AlphaFoldDB" id="A0A0P7YIB9"/>
<proteinExistence type="inferred from homology"/>
<feature type="compositionally biased region" description="Polar residues" evidence="8">
    <location>
        <begin position="423"/>
        <end position="433"/>
    </location>
</feature>
<dbReference type="STRING" id="113540.ENSSFOP00015050204"/>
<dbReference type="Pfam" id="PF12895">
    <property type="entry name" value="ANAPC3"/>
    <property type="match status" value="1"/>
</dbReference>
<comment type="subcellular location">
    <subcellularLocation>
        <location evidence="1">Nucleus</location>
    </subcellularLocation>
</comment>
<keyword evidence="9" id="KW-0132">Cell division</keyword>
<evidence type="ECO:0000256" key="2">
    <source>
        <dbReference type="ARBA" id="ARBA00022737"/>
    </source>
</evidence>
<dbReference type="GO" id="GO:0005737">
    <property type="term" value="C:cytoplasm"/>
    <property type="evidence" value="ECO:0007669"/>
    <property type="project" value="TreeGrafter"/>
</dbReference>
<dbReference type="FunFam" id="1.25.40.10:FF:000051">
    <property type="entry name" value="Cell division cycle protein 27 isoform X3"/>
    <property type="match status" value="1"/>
</dbReference>
<feature type="repeat" description="TPR" evidence="7">
    <location>
        <begin position="610"/>
        <end position="643"/>
    </location>
</feature>
<keyword evidence="2" id="KW-0677">Repeat</keyword>
<evidence type="ECO:0000313" key="10">
    <source>
        <dbReference type="Proteomes" id="UP000034805"/>
    </source>
</evidence>
<dbReference type="PROSITE" id="PS50005">
    <property type="entry name" value="TPR"/>
    <property type="match status" value="6"/>
</dbReference>
<dbReference type="InterPro" id="IPR011990">
    <property type="entry name" value="TPR-like_helical_dom_sf"/>
</dbReference>
<protein>
    <recommendedName>
        <fullName evidence="6">Cell division cycle protein 27 homolog</fullName>
    </recommendedName>
</protein>